<dbReference type="Gene3D" id="3.90.550.10">
    <property type="entry name" value="Spore Coat Polysaccharide Biosynthesis Protein SpsA, Chain A"/>
    <property type="match status" value="1"/>
</dbReference>
<dbReference type="InterPro" id="IPR029044">
    <property type="entry name" value="Nucleotide-diphossugar_trans"/>
</dbReference>
<keyword evidence="3" id="KW-1185">Reference proteome</keyword>
<dbReference type="InterPro" id="IPR001173">
    <property type="entry name" value="Glyco_trans_2-like"/>
</dbReference>
<evidence type="ECO:0000313" key="3">
    <source>
        <dbReference type="Proteomes" id="UP000179284"/>
    </source>
</evidence>
<dbReference type="PANTHER" id="PTHR22916:SF3">
    <property type="entry name" value="UDP-GLCNAC:BETAGAL BETA-1,3-N-ACETYLGLUCOSAMINYLTRANSFERASE-LIKE PROTEIN 1"/>
    <property type="match status" value="1"/>
</dbReference>
<reference evidence="3" key="1">
    <citation type="submission" date="2016-10" db="EMBL/GenBank/DDBJ databases">
        <title>The complete genome sequence of the rumen bacterium Butyrivibrio hungatei MB2003.</title>
        <authorList>
            <person name="Palevich N."/>
            <person name="Kelly W.J."/>
            <person name="Leahy S.C."/>
            <person name="Altermann E."/>
            <person name="Rakonjac J."/>
            <person name="Attwood G.T."/>
        </authorList>
    </citation>
    <scope>NUCLEOTIDE SEQUENCE [LARGE SCALE GENOMIC DNA]</scope>
    <source>
        <strain evidence="3">MB2003</strain>
    </source>
</reference>
<dbReference type="Pfam" id="PF00535">
    <property type="entry name" value="Glycos_transf_2"/>
    <property type="match status" value="1"/>
</dbReference>
<dbReference type="CDD" id="cd00761">
    <property type="entry name" value="Glyco_tranf_GTA_type"/>
    <property type="match status" value="1"/>
</dbReference>
<organism evidence="2 3">
    <name type="scientific">Butyrivibrio hungatei</name>
    <dbReference type="NCBI Taxonomy" id="185008"/>
    <lineage>
        <taxon>Bacteria</taxon>
        <taxon>Bacillati</taxon>
        <taxon>Bacillota</taxon>
        <taxon>Clostridia</taxon>
        <taxon>Lachnospirales</taxon>
        <taxon>Lachnospiraceae</taxon>
        <taxon>Butyrivibrio</taxon>
    </lineage>
</organism>
<accession>A0A1D9P448</accession>
<dbReference type="PANTHER" id="PTHR22916">
    <property type="entry name" value="GLYCOSYLTRANSFERASE"/>
    <property type="match status" value="1"/>
</dbReference>
<dbReference type="EMBL" id="CP017831">
    <property type="protein sequence ID" value="AOZ97340.1"/>
    <property type="molecule type" value="Genomic_DNA"/>
</dbReference>
<name>A0A1D9P448_9FIRM</name>
<dbReference type="SUPFAM" id="SSF53448">
    <property type="entry name" value="Nucleotide-diphospho-sugar transferases"/>
    <property type="match status" value="1"/>
</dbReference>
<protein>
    <submittedName>
        <fullName evidence="2">Glycosyl transferase GT2 family</fullName>
    </submittedName>
</protein>
<dbReference type="OrthoDB" id="9810303at2"/>
<dbReference type="RefSeq" id="WP_071176952.1">
    <property type="nucleotide sequence ID" value="NZ_CP017831.1"/>
</dbReference>
<dbReference type="AlphaFoldDB" id="A0A1D9P448"/>
<dbReference type="Proteomes" id="UP000179284">
    <property type="component" value="Chromosome I"/>
</dbReference>
<proteinExistence type="predicted"/>
<sequence length="279" mass="32589">MVTVFTPTYNRAYRLEQLYNSLKRQTSKDFEWIVINDGSTDNTNELFDVWLKEENDFPIIYKEVENGGKHRGINKAVQMASSDAFFIVDSDDYILDDAIEKVNRWFSQIADDDSFAAVSGLKSEPDMKPVGGYGKFEGEYVDCTNLQRHLYNLLDDKAEVYKTSILKKYPFPEFEGEKFVPESLIWDSIARDGYKIRWFNEIIYICEYLPDGLSASSDKKFMESPKGFIAYLNMLETVHDPREVDVFRLQFYQNIINTYGTDRLIEIINMANKMKEEQK</sequence>
<feature type="domain" description="Glycosyltransferase 2-like" evidence="1">
    <location>
        <begin position="3"/>
        <end position="112"/>
    </location>
</feature>
<evidence type="ECO:0000313" key="2">
    <source>
        <dbReference type="EMBL" id="AOZ97340.1"/>
    </source>
</evidence>
<keyword evidence="2" id="KW-0808">Transferase</keyword>
<dbReference type="KEGG" id="bhu:bhn_I2307"/>
<dbReference type="GO" id="GO:0016758">
    <property type="term" value="F:hexosyltransferase activity"/>
    <property type="evidence" value="ECO:0007669"/>
    <property type="project" value="UniProtKB-ARBA"/>
</dbReference>
<gene>
    <name evidence="2" type="ORF">bhn_I2307</name>
</gene>
<evidence type="ECO:0000259" key="1">
    <source>
        <dbReference type="Pfam" id="PF00535"/>
    </source>
</evidence>